<dbReference type="PANTHER" id="PTHR13384:SF19">
    <property type="entry name" value="G PATCH DOMAIN-CONTAINING PROTEIN 1"/>
    <property type="match status" value="1"/>
</dbReference>
<feature type="compositionally biased region" description="Basic and acidic residues" evidence="1">
    <location>
        <begin position="356"/>
        <end position="370"/>
    </location>
</feature>
<feature type="region of interest" description="Disordered" evidence="1">
    <location>
        <begin position="517"/>
        <end position="553"/>
    </location>
</feature>
<feature type="region of interest" description="Disordered" evidence="1">
    <location>
        <begin position="356"/>
        <end position="380"/>
    </location>
</feature>
<feature type="compositionally biased region" description="Basic residues" evidence="1">
    <location>
        <begin position="137"/>
        <end position="151"/>
    </location>
</feature>
<feature type="region of interest" description="Disordered" evidence="1">
    <location>
        <begin position="213"/>
        <end position="238"/>
    </location>
</feature>
<name>A0ABD3MSV4_9STRA</name>
<feature type="compositionally biased region" description="Basic and acidic residues" evidence="1">
    <location>
        <begin position="467"/>
        <end position="476"/>
    </location>
</feature>
<evidence type="ECO:0000313" key="2">
    <source>
        <dbReference type="EMBL" id="KAL3767045.1"/>
    </source>
</evidence>
<feature type="compositionally biased region" description="Acidic residues" evidence="1">
    <location>
        <begin position="157"/>
        <end position="173"/>
    </location>
</feature>
<dbReference type="AlphaFoldDB" id="A0ABD3MSV4"/>
<comment type="caution">
    <text evidence="2">The sequence shown here is derived from an EMBL/GenBank/DDBJ whole genome shotgun (WGS) entry which is preliminary data.</text>
</comment>
<feature type="region of interest" description="Disordered" evidence="1">
    <location>
        <begin position="925"/>
        <end position="981"/>
    </location>
</feature>
<protein>
    <recommendedName>
        <fullName evidence="4">G-patch domain-containing protein</fullName>
    </recommendedName>
</protein>
<proteinExistence type="predicted"/>
<feature type="region of interest" description="Disordered" evidence="1">
    <location>
        <begin position="295"/>
        <end position="318"/>
    </location>
</feature>
<organism evidence="2 3">
    <name type="scientific">Discostella pseudostelligera</name>
    <dbReference type="NCBI Taxonomy" id="259834"/>
    <lineage>
        <taxon>Eukaryota</taxon>
        <taxon>Sar</taxon>
        <taxon>Stramenopiles</taxon>
        <taxon>Ochrophyta</taxon>
        <taxon>Bacillariophyta</taxon>
        <taxon>Coscinodiscophyceae</taxon>
        <taxon>Thalassiosirophycidae</taxon>
        <taxon>Stephanodiscales</taxon>
        <taxon>Stephanodiscaceae</taxon>
        <taxon>Discostella</taxon>
    </lineage>
</organism>
<feature type="region of interest" description="Disordered" evidence="1">
    <location>
        <begin position="36"/>
        <end position="65"/>
    </location>
</feature>
<feature type="region of interest" description="Disordered" evidence="1">
    <location>
        <begin position="887"/>
        <end position="913"/>
    </location>
</feature>
<sequence length="1006" mass="110731">MSDNHDDDDAPNNSNLPISSTSGIAIAYTRQRKFTKTRNAASSARFRQNMIRSSGGGSGGGKESDAWFARKSAGWTDDAIRSHIVGGGSGGTGNNGEEGFGMIGDIIQGVGVGTTTTDRNHAKSVAGDENEEQGSNFRRRKKSRNSNRRVGTRFAWEEEEEENDDIGEGDQNDIDGGSNIVYKRGRMMAPPPPTLKDIMDEQDEIDFASRTLRVHQHHQQQHHNGNGEDKDQRKGRRKNAALEELARISSGNINGKSCSNNMSSIGSVGSIDGSIGYRLLRALGYRSMLGMAIVPSSSSRRHKQQQQQQGIDDDGENYNDNILLSKELSSRELSKWLSSRGLRAIRLPSIFHITNDNDRDGSAKSHHDQQQQHQLSKQQRLLTIPPPKLDRHGIGYDPFANAPEFREFRERRLARARMLGRGNNTSVGEEENDVSRGVARRNKRNGEEKYFTDNLREDGRRALWDKRTRDDHHDSDDGGSDDDFEDVVGNRRRIQQSSHHHHHYAADRDYSDFVGTKSSSGFALEEDDDADVYNQDEIGNDHDGKRRGGAGGEYYTTEVQSPVASDAEDQDLFGLHSSSQERLSMRKKRQRCANSNGDDQVNQGGIVEAWSAWGTDGVTAETSDANPRTMDGKPPLSGFVIGKPATSGSSNASPMRWKGPSLPSGYVLQRHVFRDEGICSGIDDVVGVNEVDGSDCGLGLDFQRRRQQRQRRQIPTVFPPSFNQQKMQPTITTTSATPGKMLARDGTELNFHAVRESMKSRFVTSSLGSTNDAGDARGKSTTTAIDDAAVAKAKNLDEEEWIQISITPWIPTRLLCKRWGVPVPSSIEGMSECLGGVVGSSTTRVRSNEETYFRDMVYDPAVADRSEKNGGTIEGGAIPLAPTVDRENVTRTLDDDGDDLDDMAGRPPPTRPSVEIFRSIFDADESDMDISTSSSSSDDDENEVSEKVVDRASNNADQIHEVGNGVEDGVTHAPAAPTLGGMIAKKGKGVVRFRMDSRKRDISIRQ</sequence>
<gene>
    <name evidence="2" type="ORF">ACHAWU_004543</name>
</gene>
<feature type="region of interest" description="Disordered" evidence="1">
    <location>
        <begin position="467"/>
        <end position="486"/>
    </location>
</feature>
<dbReference type="EMBL" id="JALLBG020000078">
    <property type="protein sequence ID" value="KAL3767045.1"/>
    <property type="molecule type" value="Genomic_DNA"/>
</dbReference>
<feature type="compositionally biased region" description="Acidic residues" evidence="1">
    <location>
        <begin position="1"/>
        <end position="10"/>
    </location>
</feature>
<feature type="compositionally biased region" description="Polar residues" evidence="1">
    <location>
        <begin position="37"/>
        <end position="52"/>
    </location>
</feature>
<evidence type="ECO:0000256" key="1">
    <source>
        <dbReference type="SAM" id="MobiDB-lite"/>
    </source>
</evidence>
<feature type="compositionally biased region" description="Polar residues" evidence="1">
    <location>
        <begin position="11"/>
        <end position="20"/>
    </location>
</feature>
<keyword evidence="3" id="KW-1185">Reference proteome</keyword>
<dbReference type="PANTHER" id="PTHR13384">
    <property type="entry name" value="G PATCH DOMAIN-CONTAINING PROTEIN 1"/>
    <property type="match status" value="1"/>
</dbReference>
<feature type="compositionally biased region" description="Low complexity" evidence="1">
    <location>
        <begin position="371"/>
        <end position="380"/>
    </location>
</feature>
<reference evidence="2 3" key="1">
    <citation type="submission" date="2024-10" db="EMBL/GenBank/DDBJ databases">
        <title>Updated reference genomes for cyclostephanoid diatoms.</title>
        <authorList>
            <person name="Roberts W.R."/>
            <person name="Alverson A.J."/>
        </authorList>
    </citation>
    <scope>NUCLEOTIDE SEQUENCE [LARGE SCALE GENOMIC DNA]</scope>
    <source>
        <strain evidence="2 3">AJA232-27</strain>
    </source>
</reference>
<evidence type="ECO:0008006" key="4">
    <source>
        <dbReference type="Google" id="ProtNLM"/>
    </source>
</evidence>
<evidence type="ECO:0000313" key="3">
    <source>
        <dbReference type="Proteomes" id="UP001530293"/>
    </source>
</evidence>
<feature type="compositionally biased region" description="Acidic residues" evidence="1">
    <location>
        <begin position="477"/>
        <end position="486"/>
    </location>
</feature>
<feature type="region of interest" description="Disordered" evidence="1">
    <location>
        <begin position="111"/>
        <end position="178"/>
    </location>
</feature>
<dbReference type="Proteomes" id="UP001530293">
    <property type="component" value="Unassembled WGS sequence"/>
</dbReference>
<feature type="region of interest" description="Disordered" evidence="1">
    <location>
        <begin position="1"/>
        <end position="20"/>
    </location>
</feature>
<accession>A0ABD3MSV4</accession>